<feature type="coiled-coil region" evidence="8">
    <location>
        <begin position="891"/>
        <end position="928"/>
    </location>
</feature>
<feature type="transmembrane region" description="Helical" evidence="10">
    <location>
        <begin position="6"/>
        <end position="28"/>
    </location>
</feature>
<feature type="transmembrane region" description="Helical" evidence="10">
    <location>
        <begin position="71"/>
        <end position="90"/>
    </location>
</feature>
<evidence type="ECO:0000256" key="9">
    <source>
        <dbReference type="SAM" id="MobiDB-lite"/>
    </source>
</evidence>
<dbReference type="PANTHER" id="PTHR31752:SF18">
    <property type="entry name" value="AUXIN EFFLUX CARRIER COMPONENT 1"/>
    <property type="match status" value="1"/>
</dbReference>
<feature type="region of interest" description="Disordered" evidence="9">
    <location>
        <begin position="284"/>
        <end position="353"/>
    </location>
</feature>
<evidence type="ECO:0000256" key="1">
    <source>
        <dbReference type="ARBA" id="ARBA00004127"/>
    </source>
</evidence>
<reference evidence="11" key="1">
    <citation type="submission" date="2019-09" db="EMBL/GenBank/DDBJ databases">
        <title>Draft genome information of white flower Hibiscus syriacus.</title>
        <authorList>
            <person name="Kim Y.-M."/>
        </authorList>
    </citation>
    <scope>NUCLEOTIDE SEQUENCE [LARGE SCALE GENOMIC DNA]</scope>
    <source>
        <strain evidence="11">YM2019G1</strain>
    </source>
</reference>
<dbReference type="Proteomes" id="UP000436088">
    <property type="component" value="Unassembled WGS sequence"/>
</dbReference>
<dbReference type="Pfam" id="PF03547">
    <property type="entry name" value="Mem_trans"/>
    <property type="match status" value="1"/>
</dbReference>
<dbReference type="GO" id="GO:0005783">
    <property type="term" value="C:endoplasmic reticulum"/>
    <property type="evidence" value="ECO:0007669"/>
    <property type="project" value="TreeGrafter"/>
</dbReference>
<evidence type="ECO:0000313" key="11">
    <source>
        <dbReference type="EMBL" id="KAE8658616.1"/>
    </source>
</evidence>
<dbReference type="GO" id="GO:0010329">
    <property type="term" value="F:auxin efflux transmembrane transporter activity"/>
    <property type="evidence" value="ECO:0007669"/>
    <property type="project" value="TreeGrafter"/>
</dbReference>
<feature type="transmembrane region" description="Helical" evidence="10">
    <location>
        <begin position="102"/>
        <end position="120"/>
    </location>
</feature>
<comment type="subcellular location">
    <subcellularLocation>
        <location evidence="1">Endomembrane system</location>
        <topology evidence="1">Multi-pass membrane protein</topology>
    </subcellularLocation>
</comment>
<feature type="transmembrane region" description="Helical" evidence="10">
    <location>
        <begin position="40"/>
        <end position="59"/>
    </location>
</feature>
<keyword evidence="7" id="KW-0927">Auxin signaling pathway</keyword>
<evidence type="ECO:0000313" key="12">
    <source>
        <dbReference type="Proteomes" id="UP000436088"/>
    </source>
</evidence>
<organism evidence="11 12">
    <name type="scientific">Hibiscus syriacus</name>
    <name type="common">Rose of Sharon</name>
    <dbReference type="NCBI Taxonomy" id="106335"/>
    <lineage>
        <taxon>Eukaryota</taxon>
        <taxon>Viridiplantae</taxon>
        <taxon>Streptophyta</taxon>
        <taxon>Embryophyta</taxon>
        <taxon>Tracheophyta</taxon>
        <taxon>Spermatophyta</taxon>
        <taxon>Magnoliopsida</taxon>
        <taxon>eudicotyledons</taxon>
        <taxon>Gunneridae</taxon>
        <taxon>Pentapetalae</taxon>
        <taxon>rosids</taxon>
        <taxon>malvids</taxon>
        <taxon>Malvales</taxon>
        <taxon>Malvaceae</taxon>
        <taxon>Malvoideae</taxon>
        <taxon>Hibiscus</taxon>
    </lineage>
</organism>
<evidence type="ECO:0000256" key="10">
    <source>
        <dbReference type="SAM" id="Phobius"/>
    </source>
</evidence>
<feature type="compositionally biased region" description="Polar residues" evidence="9">
    <location>
        <begin position="823"/>
        <end position="840"/>
    </location>
</feature>
<keyword evidence="4 10" id="KW-0812">Transmembrane</keyword>
<evidence type="ECO:0000256" key="8">
    <source>
        <dbReference type="SAM" id="Coils"/>
    </source>
</evidence>
<feature type="compositionally biased region" description="Polar residues" evidence="9">
    <location>
        <begin position="666"/>
        <end position="681"/>
    </location>
</feature>
<evidence type="ECO:0000256" key="4">
    <source>
        <dbReference type="ARBA" id="ARBA00022692"/>
    </source>
</evidence>
<dbReference type="InterPro" id="IPR014024">
    <property type="entry name" value="Auxin_eff_plant"/>
</dbReference>
<keyword evidence="3" id="KW-0813">Transport</keyword>
<dbReference type="InterPro" id="IPR004776">
    <property type="entry name" value="Mem_transp_PIN-like"/>
</dbReference>
<dbReference type="PANTHER" id="PTHR31752">
    <property type="entry name" value="AUXIN EFFLUX CARRIER COMPONENT 1B-RELATED"/>
    <property type="match status" value="1"/>
</dbReference>
<feature type="compositionally biased region" description="Low complexity" evidence="9">
    <location>
        <begin position="617"/>
        <end position="630"/>
    </location>
</feature>
<dbReference type="EMBL" id="VEPZ02001744">
    <property type="protein sequence ID" value="KAE8658616.1"/>
    <property type="molecule type" value="Genomic_DNA"/>
</dbReference>
<feature type="region of interest" description="Disordered" evidence="9">
    <location>
        <begin position="572"/>
        <end position="591"/>
    </location>
</feature>
<evidence type="ECO:0000256" key="3">
    <source>
        <dbReference type="ARBA" id="ARBA00022448"/>
    </source>
</evidence>
<keyword evidence="12" id="KW-1185">Reference proteome</keyword>
<feature type="region of interest" description="Disordered" evidence="9">
    <location>
        <begin position="607"/>
        <end position="884"/>
    </location>
</feature>
<dbReference type="GO" id="GO:0009926">
    <property type="term" value="P:auxin polar transport"/>
    <property type="evidence" value="ECO:0007669"/>
    <property type="project" value="TreeGrafter"/>
</dbReference>
<feature type="transmembrane region" description="Helical" evidence="10">
    <location>
        <begin position="132"/>
        <end position="152"/>
    </location>
</feature>
<name>A0A6A2X937_HIBSY</name>
<comment type="similarity">
    <text evidence="2">Belongs to the auxin efflux carrier (TC 2.A.69.1) family.</text>
</comment>
<keyword evidence="6 10" id="KW-0472">Membrane</keyword>
<dbReference type="AlphaFoldDB" id="A0A6A2X937"/>
<dbReference type="InterPro" id="IPR051107">
    <property type="entry name" value="Auxin_Efflux_Carrier"/>
</dbReference>
<accession>A0A6A2X937</accession>
<evidence type="ECO:0000256" key="2">
    <source>
        <dbReference type="ARBA" id="ARBA00009177"/>
    </source>
</evidence>
<evidence type="ECO:0000256" key="6">
    <source>
        <dbReference type="ARBA" id="ARBA00023136"/>
    </source>
</evidence>
<feature type="compositionally biased region" description="Basic and acidic residues" evidence="9">
    <location>
        <begin position="787"/>
        <end position="822"/>
    </location>
</feature>
<evidence type="ECO:0000256" key="7">
    <source>
        <dbReference type="ARBA" id="ARBA00023294"/>
    </source>
</evidence>
<evidence type="ECO:0000256" key="5">
    <source>
        <dbReference type="ARBA" id="ARBA00022989"/>
    </source>
</evidence>
<feature type="compositionally biased region" description="Basic and acidic residues" evidence="9">
    <location>
        <begin position="752"/>
        <end position="765"/>
    </location>
</feature>
<gene>
    <name evidence="11" type="ORF">F3Y22_tig00116971pilonHSYRG00955</name>
</gene>
<feature type="compositionally biased region" description="Low complexity" evidence="9">
    <location>
        <begin position="849"/>
        <end position="867"/>
    </location>
</feature>
<dbReference type="GO" id="GO:0009734">
    <property type="term" value="P:auxin-activated signaling pathway"/>
    <property type="evidence" value="ECO:0007669"/>
    <property type="project" value="UniProtKB-KW"/>
</dbReference>
<protein>
    <submittedName>
        <fullName evidence="11">Auxin efflux carrier component 1</fullName>
    </submittedName>
</protein>
<proteinExistence type="inferred from homology"/>
<dbReference type="GO" id="GO:0005886">
    <property type="term" value="C:plasma membrane"/>
    <property type="evidence" value="ECO:0007669"/>
    <property type="project" value="TreeGrafter"/>
</dbReference>
<sequence>MITLADFYHVMTAMVPLYVAMILAYGSVKWWNIFSPGQCSGINRFVALFAVPLLSFHFIASNDPYAMNFRFIAADTLQKVIVLAILAVWCKVSRRGCLEWTITLFSLSTLPNTLVMGIPLLKGMYGEFSGSLMVQIVVLQCIIWYTLMLFMFEYRGATMLISEQFPDTAGTIVSIHVDSDIMSLDGRQPLETEAEIKEDGKLHVTVRKSNASRSDIFSRRSQGFSSTTPRPSNLTNAEIYSLQSSRNPTPRGSSFNHTDFYSMMMTGGRNSNFGAADVYGLSASKGPTPRPSNYEEDGAGARAGSGTGKPRFQYHAPGGPGAAHYPAPNTGMFSSTGSKAKKPNDQAQQKAEDGGRDLHMFVWSSSASPVSDVFGGNGHEYGAPDQKEVRAAVSPGKDEVHMENREEYMEREDFSFGNRGLEQEMNNHPKVGDDTGNGKPKTMPPPSVITRLILIMVWRKLIRNPNTYSSLIGLTWSLISFRWNVQMPAIIAKSISILSDAGLGMAMFSLGLFMALQPRIIACGNSVAAFAMGVRFLAGPAVMAAASMAVGLRGVLLHVAIVQIDQQAAESLGKNEKQSSDEVQLATPTKPSGVVSLKDQLKYKPQENNDCQGKLVSDPIANIPSSNNNKNDSKRNTSVNILNVEKEVSSKSKPSTKLTDSDWTELLSTPNQGTSSSTNGASGIRGLKKDARKKGYLGSHLSPLEEKRKQKSNVDGIKSVKRPDVVSGNKLSDKPSNGEEPSAPARLSSADKQNDGKNSEEMKDATDEENGWELDSKDLLSNVEGFTHSRNENHSTQKTMELREVDVAHDVKIGKADAHDQFRTTVRTRNSKSIGPSKSSAFDDVKRASQTTSDASSDLDSDSGSTSDSEREHEREERRKRRERILAERAAAKAVEAIKERENMVAKLEGEKQSLEKILEERAKQQAKEVICFEN</sequence>
<feature type="region of interest" description="Disordered" evidence="9">
    <location>
        <begin position="213"/>
        <end position="235"/>
    </location>
</feature>
<comment type="caution">
    <text evidence="11">The sequence shown here is derived from an EMBL/GenBank/DDBJ whole genome shotgun (WGS) entry which is preliminary data.</text>
</comment>
<keyword evidence="8" id="KW-0175">Coiled coil</keyword>
<feature type="compositionally biased region" description="Low complexity" evidence="9">
    <location>
        <begin position="314"/>
        <end position="328"/>
    </location>
</feature>
<dbReference type="NCBIfam" id="TIGR00946">
    <property type="entry name" value="2a69"/>
    <property type="match status" value="1"/>
</dbReference>
<keyword evidence="5 10" id="KW-1133">Transmembrane helix</keyword>
<feature type="compositionally biased region" description="Basic and acidic residues" evidence="9">
    <location>
        <begin position="868"/>
        <end position="877"/>
    </location>
</feature>